<evidence type="ECO:0000256" key="2">
    <source>
        <dbReference type="ARBA" id="ARBA00012438"/>
    </source>
</evidence>
<feature type="domain" description="Histidine kinase" evidence="8">
    <location>
        <begin position="477"/>
        <end position="680"/>
    </location>
</feature>
<dbReference type="GO" id="GO:0004673">
    <property type="term" value="F:protein histidine kinase activity"/>
    <property type="evidence" value="ECO:0007669"/>
    <property type="project" value="UniProtKB-EC"/>
</dbReference>
<evidence type="ECO:0000313" key="9">
    <source>
        <dbReference type="EMBL" id="BAZ94715.1"/>
    </source>
</evidence>
<evidence type="ECO:0000313" key="10">
    <source>
        <dbReference type="Proteomes" id="UP000218765"/>
    </source>
</evidence>
<evidence type="ECO:0000256" key="1">
    <source>
        <dbReference type="ARBA" id="ARBA00000085"/>
    </source>
</evidence>
<evidence type="ECO:0000256" key="4">
    <source>
        <dbReference type="ARBA" id="ARBA00022741"/>
    </source>
</evidence>
<keyword evidence="10" id="KW-1185">Reference proteome</keyword>
<keyword evidence="6" id="KW-0067">ATP-binding</keyword>
<dbReference type="SMART" id="SM00387">
    <property type="entry name" value="HATPase_c"/>
    <property type="match status" value="1"/>
</dbReference>
<evidence type="ECO:0000256" key="7">
    <source>
        <dbReference type="SAM" id="Phobius"/>
    </source>
</evidence>
<dbReference type="PANTHER" id="PTHR44936">
    <property type="entry name" value="SENSOR PROTEIN CREC"/>
    <property type="match status" value="1"/>
</dbReference>
<feature type="transmembrane region" description="Helical" evidence="7">
    <location>
        <begin position="6"/>
        <end position="26"/>
    </location>
</feature>
<evidence type="ECO:0000256" key="3">
    <source>
        <dbReference type="ARBA" id="ARBA00022679"/>
    </source>
</evidence>
<dbReference type="OrthoDB" id="9785691at2"/>
<feature type="transmembrane region" description="Helical" evidence="7">
    <location>
        <begin position="59"/>
        <end position="79"/>
    </location>
</feature>
<comment type="catalytic activity">
    <reaction evidence="1">
        <text>ATP + protein L-histidine = ADP + protein N-phospho-L-histidine.</text>
        <dbReference type="EC" id="2.7.13.3"/>
    </reaction>
</comment>
<dbReference type="Proteomes" id="UP000218765">
    <property type="component" value="Chromosome"/>
</dbReference>
<dbReference type="GO" id="GO:0005524">
    <property type="term" value="F:ATP binding"/>
    <property type="evidence" value="ECO:0007669"/>
    <property type="project" value="UniProtKB-KW"/>
</dbReference>
<dbReference type="NCBIfam" id="TIGR02916">
    <property type="entry name" value="PEP_his_kin"/>
    <property type="match status" value="1"/>
</dbReference>
<dbReference type="SUPFAM" id="SSF55781">
    <property type="entry name" value="GAF domain-like"/>
    <property type="match status" value="1"/>
</dbReference>
<accession>A0A1Z4VTB5</accession>
<sequence>MSIGIYSYGLAALAYLILTLVLASGWRGRLQGGVLLAGVGVSALWAVHAMLVAAEYPLAVVFIPTAEALRFIGWFIFLFGILRTQRGAATFFGAFSPGPLAAYGLSGLLALLPLFPVAIFNAIPFKLVYALYLGLVVGVLWLVENLFRNTKSDQRWGIKYLCFGIAGIYLYDFILYSNAVMFNQLDPAIWQARGAINALAVPLIAVSAARNPDWSLDVFVSRRMVFHTATLIGTGIYLLVMAAAGYYIRAVGGEWGDVLQIVFVAAALLGLAALLFSGHARAQLRVFFSKHFFNYQYDYREQWLRFTRTLSACKQEADPRVCVIRAVASIVDSPAGILWLRRSTTAYTPVAHWNQPFEAAWMLEAESDLVRFVEANGWVIDLQEWRERPERYADMHLPGWLPEIPQAWLIVPLLDGGELIGLIFLAKPLATVRLDWEVMDLLKTATCQAAAYLGQLEANLALTEARQFEGFHRLSAYILHDLKNIIAQQSIITKNAAKHKHNPAFIDDVVAVMEHSVTKMNRLMNLLKSGLSENRPRPIRLERLLNSVMEELSVYEPRPQLHNELAEIELTVDPDRLRTALRNIVQNAQQATTRDGHVRVSVERTEGHVQVSVSDDGIGMEPEFIQERLFRPFDTTKGDVGMGVGAYESREYIRSLGGDIMVQSQPGAGSTFRILLPCPDTEQEQVA</sequence>
<protein>
    <recommendedName>
        <fullName evidence="2">histidine kinase</fullName>
        <ecNumber evidence="2">2.7.13.3</ecNumber>
    </recommendedName>
</protein>
<dbReference type="InterPro" id="IPR050980">
    <property type="entry name" value="2C_sensor_his_kinase"/>
</dbReference>
<dbReference type="EMBL" id="AP018052">
    <property type="protein sequence ID" value="BAZ94715.1"/>
    <property type="molecule type" value="Genomic_DNA"/>
</dbReference>
<organism evidence="9 10">
    <name type="scientific">Thiohalobacter thiocyanaticus</name>
    <dbReference type="NCBI Taxonomy" id="585455"/>
    <lineage>
        <taxon>Bacteria</taxon>
        <taxon>Pseudomonadati</taxon>
        <taxon>Pseudomonadota</taxon>
        <taxon>Gammaproteobacteria</taxon>
        <taxon>Thiohalobacterales</taxon>
        <taxon>Thiohalobacteraceae</taxon>
        <taxon>Thiohalobacter</taxon>
    </lineage>
</organism>
<keyword evidence="3" id="KW-0808">Transferase</keyword>
<dbReference type="AlphaFoldDB" id="A0A1Z4VTB5"/>
<dbReference type="InterPro" id="IPR014265">
    <property type="entry name" value="XrtA/PrsK"/>
</dbReference>
<evidence type="ECO:0000256" key="5">
    <source>
        <dbReference type="ARBA" id="ARBA00022777"/>
    </source>
</evidence>
<keyword evidence="7" id="KW-0812">Transmembrane</keyword>
<reference evidence="9 10" key="1">
    <citation type="submission" date="2017-05" db="EMBL/GenBank/DDBJ databases">
        <title>Thiocyanate degradation by Thiohalobacter thiocyanaticus FOKN1.</title>
        <authorList>
            <person name="Oshiki M."/>
            <person name="Fukushima T."/>
            <person name="Kawano S."/>
            <person name="Nakagawa J."/>
        </authorList>
    </citation>
    <scope>NUCLEOTIDE SEQUENCE [LARGE SCALE GENOMIC DNA]</scope>
    <source>
        <strain evidence="9 10">FOKN1</strain>
    </source>
</reference>
<keyword evidence="5 9" id="KW-0418">Kinase</keyword>
<feature type="transmembrane region" description="Helical" evidence="7">
    <location>
        <begin position="260"/>
        <end position="280"/>
    </location>
</feature>
<keyword evidence="7" id="KW-1133">Transmembrane helix</keyword>
<evidence type="ECO:0000256" key="6">
    <source>
        <dbReference type="ARBA" id="ARBA00022840"/>
    </source>
</evidence>
<dbReference type="InterPro" id="IPR029016">
    <property type="entry name" value="GAF-like_dom_sf"/>
</dbReference>
<feature type="transmembrane region" description="Helical" evidence="7">
    <location>
        <begin position="33"/>
        <end position="53"/>
    </location>
</feature>
<dbReference type="InterPro" id="IPR005467">
    <property type="entry name" value="His_kinase_dom"/>
</dbReference>
<dbReference type="Pfam" id="PF02518">
    <property type="entry name" value="HATPase_c"/>
    <property type="match status" value="1"/>
</dbReference>
<dbReference type="InterPro" id="IPR004358">
    <property type="entry name" value="Sig_transdc_His_kin-like_C"/>
</dbReference>
<keyword evidence="4" id="KW-0547">Nucleotide-binding</keyword>
<dbReference type="EC" id="2.7.13.3" evidence="2"/>
<dbReference type="RefSeq" id="WP_157745643.1">
    <property type="nucleotide sequence ID" value="NZ_AP018052.1"/>
</dbReference>
<proteinExistence type="predicted"/>
<gene>
    <name evidence="9" type="ORF">FOKN1_2341</name>
</gene>
<dbReference type="PRINTS" id="PR00344">
    <property type="entry name" value="BCTRLSENSOR"/>
</dbReference>
<feature type="transmembrane region" description="Helical" evidence="7">
    <location>
        <begin position="160"/>
        <end position="182"/>
    </location>
</feature>
<dbReference type="PROSITE" id="PS50109">
    <property type="entry name" value="HIS_KIN"/>
    <property type="match status" value="1"/>
</dbReference>
<feature type="transmembrane region" description="Helical" evidence="7">
    <location>
        <begin position="100"/>
        <end position="123"/>
    </location>
</feature>
<dbReference type="PANTHER" id="PTHR44936:SF10">
    <property type="entry name" value="SENSOR PROTEIN RSTB"/>
    <property type="match status" value="1"/>
</dbReference>
<dbReference type="InterPro" id="IPR003594">
    <property type="entry name" value="HATPase_dom"/>
</dbReference>
<dbReference type="InterPro" id="IPR036890">
    <property type="entry name" value="HATPase_C_sf"/>
</dbReference>
<feature type="transmembrane region" description="Helical" evidence="7">
    <location>
        <begin position="229"/>
        <end position="248"/>
    </location>
</feature>
<dbReference type="SUPFAM" id="SSF55874">
    <property type="entry name" value="ATPase domain of HSP90 chaperone/DNA topoisomerase II/histidine kinase"/>
    <property type="match status" value="1"/>
</dbReference>
<dbReference type="KEGG" id="ttc:FOKN1_2341"/>
<dbReference type="Gene3D" id="3.30.565.10">
    <property type="entry name" value="Histidine kinase-like ATPase, C-terminal domain"/>
    <property type="match status" value="1"/>
</dbReference>
<dbReference type="Gene3D" id="3.30.450.40">
    <property type="match status" value="1"/>
</dbReference>
<keyword evidence="7" id="KW-0472">Membrane</keyword>
<name>A0A1Z4VTB5_9GAMM</name>
<evidence type="ECO:0000259" key="8">
    <source>
        <dbReference type="PROSITE" id="PS50109"/>
    </source>
</evidence>
<feature type="transmembrane region" description="Helical" evidence="7">
    <location>
        <begin position="129"/>
        <end position="148"/>
    </location>
</feature>